<feature type="transmembrane region" description="Helical" evidence="1">
    <location>
        <begin position="91"/>
        <end position="110"/>
    </location>
</feature>
<dbReference type="GeneID" id="81354384"/>
<dbReference type="RefSeq" id="XP_056478377.1">
    <property type="nucleotide sequence ID" value="XM_056615405.1"/>
</dbReference>
<sequence>MSSQTGHVPVHETSHTYRPVALEEDEQIKSGKGSGQGRPLWTPFFLRRSTMVAFLLAFIAILCSLAGLFVYTTRRDSSLGIQTAGKMYYYLWTYGPTAVLTVLASCWTQVEYRVIQLMPWVLMFRGPTAASESIFLDYLSSWNVESLFKSIKRKHYLVSLGVGGSLLLNAAIVFSTGLFELRPVSISQQASLTATHMFDGTSWNPLSNDGRAFAGCVGLLKANLTPPIGIHDNYIYQPFQNAKLDPVNNYTVQKHHGYEAKVNIFKPTLECSNATVRIDPLHGKVNPNDPQNSTAVYTSEDGCSVDIVGVPKALILSKRIGINVFIAGCQGQSVGFFDENNAHMNWSVDWRLWAEIAPTMGNGTNEYAEPDGWEKKEIRVTMCKPGYDFHRGPVKIERGAGEGNIISSINLNDITMESPITDVSGGKLVYAASRSLAIADGFTGLTHATGYQNIYASNLDPEQLWDSSDLFTEAIHNSFSCLMGQVAKNSLLVEGPQNIQGIERTTEARLFVRELSFYAMTALIALLSSIVIFLLSHYVPVTVCSRDTSSIGGLATIFARSPDFMADLHWIHLQSETQMAKSILGQNRYTSGISEDGSFRISSYKEGAFCDENIATFVEKTEITWWRPLSATWVVRLPLVVMSIAVIVGLESVFHISESSHGIALVEDKSPYLHYLWVYLPAVIMFAVRCLFQSVEFGARIIQPYSRLRKGSAPPETTIWENQLRKIAAYGVYDAFRKGQWALATATIALLLGAITPIFVSGLYTTADSEPTFTCRLAQETKWNLETPSNGYQSYWFSRNLTTDLIPGMILGMNLSYPQWTYKDLAFPQFAISDPEKSAVNGYVQARLPALRGRLECQERKDSNCTYDSIFHSWKCDPDFNTNGTGYVRSVSCPGKREYYFDGSGAVSRHGHPTHRMLFSKCSAGSGYNTSESLHVVDCNAKIEEVDVDVRLETPNLSFDADFEPRVVEGSTRLIPNTSILSFVAFGDMRRFLINAQPSSGSDTVSDSGDAVTWTAINGINGVPGEELLSPTTLISRVNEIFGIITAQALNSGGREPFDLSQNQSSIIWPTMSTAPTYKAVLHDKRKYLVQNKVSTRILEALLGSMLLCALISLFFIKTKKVIPKNPCSIGAVASLLYGSGMLSPGAIPKGSEYCTDDELRQRGVFEEKKFTMGWWRAKEQLPGDSGPHPTTEEAQGNSDLVRTSSYAANHSEESAYLNVEGARGRSKIFAIDIDSGEQRKLLQ</sequence>
<feature type="transmembrane region" description="Helical" evidence="1">
    <location>
        <begin position="156"/>
        <end position="179"/>
    </location>
</feature>
<comment type="caution">
    <text evidence="2">The sequence shown here is derived from an EMBL/GenBank/DDBJ whole genome shotgun (WGS) entry which is preliminary data.</text>
</comment>
<evidence type="ECO:0000313" key="2">
    <source>
        <dbReference type="EMBL" id="KAJ5110266.1"/>
    </source>
</evidence>
<name>A0A9W9KLM8_9EURO</name>
<dbReference type="InterPro" id="IPR021840">
    <property type="entry name" value="DUF3433"/>
</dbReference>
<dbReference type="PANTHER" id="PTHR37544">
    <property type="entry name" value="SPRAY-RELATED"/>
    <property type="match status" value="1"/>
</dbReference>
<organism evidence="2 3">
    <name type="scientific">Penicillium argentinense</name>
    <dbReference type="NCBI Taxonomy" id="1131581"/>
    <lineage>
        <taxon>Eukaryota</taxon>
        <taxon>Fungi</taxon>
        <taxon>Dikarya</taxon>
        <taxon>Ascomycota</taxon>
        <taxon>Pezizomycotina</taxon>
        <taxon>Eurotiomycetes</taxon>
        <taxon>Eurotiomycetidae</taxon>
        <taxon>Eurotiales</taxon>
        <taxon>Aspergillaceae</taxon>
        <taxon>Penicillium</taxon>
    </lineage>
</organism>
<feature type="transmembrane region" description="Helical" evidence="1">
    <location>
        <begin position="741"/>
        <end position="764"/>
    </location>
</feature>
<feature type="transmembrane region" description="Helical" evidence="1">
    <location>
        <begin position="515"/>
        <end position="536"/>
    </location>
</feature>
<dbReference type="EMBL" id="JAPQKI010000003">
    <property type="protein sequence ID" value="KAJ5110266.1"/>
    <property type="molecule type" value="Genomic_DNA"/>
</dbReference>
<feature type="transmembrane region" description="Helical" evidence="1">
    <location>
        <begin position="674"/>
        <end position="692"/>
    </location>
</feature>
<dbReference type="AlphaFoldDB" id="A0A9W9KLM8"/>
<feature type="transmembrane region" description="Helical" evidence="1">
    <location>
        <begin position="633"/>
        <end position="654"/>
    </location>
</feature>
<accession>A0A9W9KLM8</accession>
<dbReference type="PANTHER" id="PTHR37544:SF1">
    <property type="entry name" value="PHOSPHORIBOSYLAMINOIMIDAZOLE-SUCCINOCARBOXAMIDE SYNTHASE"/>
    <property type="match status" value="1"/>
</dbReference>
<keyword evidence="1" id="KW-0812">Transmembrane</keyword>
<dbReference type="OrthoDB" id="5332281at2759"/>
<proteinExistence type="predicted"/>
<evidence type="ECO:0000313" key="3">
    <source>
        <dbReference type="Proteomes" id="UP001149074"/>
    </source>
</evidence>
<feature type="transmembrane region" description="Helical" evidence="1">
    <location>
        <begin position="1098"/>
        <end position="1117"/>
    </location>
</feature>
<dbReference type="Pfam" id="PF11915">
    <property type="entry name" value="DUF3433"/>
    <property type="match status" value="2"/>
</dbReference>
<keyword evidence="1" id="KW-1133">Transmembrane helix</keyword>
<keyword evidence="3" id="KW-1185">Reference proteome</keyword>
<keyword evidence="1" id="KW-0472">Membrane</keyword>
<reference evidence="2" key="1">
    <citation type="submission" date="2022-11" db="EMBL/GenBank/DDBJ databases">
        <authorList>
            <person name="Petersen C."/>
        </authorList>
    </citation>
    <scope>NUCLEOTIDE SEQUENCE</scope>
    <source>
        <strain evidence="2">IBT 30761</strain>
    </source>
</reference>
<protein>
    <submittedName>
        <fullName evidence="2">Uncharacterized protein</fullName>
    </submittedName>
</protein>
<evidence type="ECO:0000256" key="1">
    <source>
        <dbReference type="SAM" id="Phobius"/>
    </source>
</evidence>
<reference evidence="2" key="2">
    <citation type="journal article" date="2023" name="IMA Fungus">
        <title>Comparative genomic study of the Penicillium genus elucidates a diverse pangenome and 15 lateral gene transfer events.</title>
        <authorList>
            <person name="Petersen C."/>
            <person name="Sorensen T."/>
            <person name="Nielsen M.R."/>
            <person name="Sondergaard T.E."/>
            <person name="Sorensen J.L."/>
            <person name="Fitzpatrick D.A."/>
            <person name="Frisvad J.C."/>
            <person name="Nielsen K.L."/>
        </authorList>
    </citation>
    <scope>NUCLEOTIDE SEQUENCE</scope>
    <source>
        <strain evidence="2">IBT 30761</strain>
    </source>
</reference>
<feature type="transmembrane region" description="Helical" evidence="1">
    <location>
        <begin position="51"/>
        <end position="71"/>
    </location>
</feature>
<gene>
    <name evidence="2" type="ORF">N7532_002911</name>
</gene>
<dbReference type="Proteomes" id="UP001149074">
    <property type="component" value="Unassembled WGS sequence"/>
</dbReference>